<feature type="domain" description="Alpha-L-rhamnosidase six-hairpin glycosidase" evidence="3">
    <location>
        <begin position="530"/>
        <end position="866"/>
    </location>
</feature>
<accession>A0A497E3F1</accession>
<feature type="domain" description="Alpha-L-rhamnosidase C-terminal" evidence="4">
    <location>
        <begin position="868"/>
        <end position="941"/>
    </location>
</feature>
<dbReference type="InterPro" id="IPR008902">
    <property type="entry name" value="Rhamnosid_concanavalin"/>
</dbReference>
<evidence type="ECO:0000259" key="2">
    <source>
        <dbReference type="Pfam" id="PF08531"/>
    </source>
</evidence>
<dbReference type="InterPro" id="IPR048653">
    <property type="entry name" value="RhaB_D2"/>
</dbReference>
<dbReference type="Pfam" id="PF08531">
    <property type="entry name" value="Bac_rhamnosid_N"/>
    <property type="match status" value="1"/>
</dbReference>
<dbReference type="Pfam" id="PF17389">
    <property type="entry name" value="Bac_rhamnosid6H"/>
    <property type="match status" value="1"/>
</dbReference>
<evidence type="ECO:0000259" key="3">
    <source>
        <dbReference type="Pfam" id="PF17389"/>
    </source>
</evidence>
<protein>
    <submittedName>
        <fullName evidence="6">Alpha-L-rhamnosidase</fullName>
    </submittedName>
</protein>
<dbReference type="InterPro" id="IPR035396">
    <property type="entry name" value="Bac_rhamnosid6H"/>
</dbReference>
<evidence type="ECO:0000259" key="1">
    <source>
        <dbReference type="Pfam" id="PF05592"/>
    </source>
</evidence>
<name>A0A497E3F1_UNCAE</name>
<dbReference type="Proteomes" id="UP000279422">
    <property type="component" value="Unassembled WGS sequence"/>
</dbReference>
<dbReference type="Pfam" id="PF21557">
    <property type="entry name" value="RhaB_D2"/>
    <property type="match status" value="1"/>
</dbReference>
<dbReference type="AlphaFoldDB" id="A0A497E3F1"/>
<dbReference type="EMBL" id="QMPZ01000063">
    <property type="protein sequence ID" value="RLE09099.1"/>
    <property type="molecule type" value="Genomic_DNA"/>
</dbReference>
<comment type="caution">
    <text evidence="6">The sequence shown here is derived from an EMBL/GenBank/DDBJ whole genome shotgun (WGS) entry which is preliminary data.</text>
</comment>
<dbReference type="InterPro" id="IPR008928">
    <property type="entry name" value="6-hairpin_glycosidase_sf"/>
</dbReference>
<dbReference type="SUPFAM" id="SSF48208">
    <property type="entry name" value="Six-hairpin glycosidases"/>
    <property type="match status" value="1"/>
</dbReference>
<dbReference type="InterPro" id="IPR035398">
    <property type="entry name" value="Bac_rhamnosid_C"/>
</dbReference>
<feature type="domain" description="Alpha-L-rhamnosidase" evidence="5">
    <location>
        <begin position="220"/>
        <end position="384"/>
    </location>
</feature>
<evidence type="ECO:0000313" key="7">
    <source>
        <dbReference type="Proteomes" id="UP000279422"/>
    </source>
</evidence>
<gene>
    <name evidence="6" type="ORF">DRJ00_05080</name>
</gene>
<dbReference type="PANTHER" id="PTHR34987">
    <property type="entry name" value="C, PUTATIVE (AFU_ORTHOLOGUE AFUA_3G02880)-RELATED"/>
    <property type="match status" value="1"/>
</dbReference>
<dbReference type="Gene3D" id="2.60.420.10">
    <property type="entry name" value="Maltose phosphorylase, domain 3"/>
    <property type="match status" value="1"/>
</dbReference>
<dbReference type="InterPro" id="IPR012341">
    <property type="entry name" value="6hp_glycosidase-like_sf"/>
</dbReference>
<dbReference type="GO" id="GO:0005975">
    <property type="term" value="P:carbohydrate metabolic process"/>
    <property type="evidence" value="ECO:0007669"/>
    <property type="project" value="InterPro"/>
</dbReference>
<reference evidence="6 7" key="1">
    <citation type="submission" date="2018-06" db="EMBL/GenBank/DDBJ databases">
        <title>Extensive metabolic versatility and redundancy in microbially diverse, dynamic hydrothermal sediments.</title>
        <authorList>
            <person name="Dombrowski N."/>
            <person name="Teske A."/>
            <person name="Baker B.J."/>
        </authorList>
    </citation>
    <scope>NUCLEOTIDE SEQUENCE [LARGE SCALE GENOMIC DNA]</scope>
    <source>
        <strain evidence="6">B47_G16</strain>
    </source>
</reference>
<dbReference type="InterPro" id="IPR008979">
    <property type="entry name" value="Galactose-bd-like_sf"/>
</dbReference>
<feature type="domain" description="Bacterial alpha-L-rhamnosidase N-terminal" evidence="2">
    <location>
        <begin position="34"/>
        <end position="175"/>
    </location>
</feature>
<dbReference type="SUPFAM" id="SSF49785">
    <property type="entry name" value="Galactose-binding domain-like"/>
    <property type="match status" value="1"/>
</dbReference>
<evidence type="ECO:0000313" key="6">
    <source>
        <dbReference type="EMBL" id="RLE09099.1"/>
    </source>
</evidence>
<dbReference type="Gene3D" id="1.50.10.10">
    <property type="match status" value="1"/>
</dbReference>
<dbReference type="Pfam" id="PF17390">
    <property type="entry name" value="Bac_rhamnosid_C"/>
    <property type="match status" value="1"/>
</dbReference>
<evidence type="ECO:0000259" key="4">
    <source>
        <dbReference type="Pfam" id="PF17390"/>
    </source>
</evidence>
<organism evidence="6 7">
    <name type="scientific">Aerophobetes bacterium</name>
    <dbReference type="NCBI Taxonomy" id="2030807"/>
    <lineage>
        <taxon>Bacteria</taxon>
        <taxon>Candidatus Aerophobota</taxon>
    </lineage>
</organism>
<dbReference type="PANTHER" id="PTHR34987:SF4">
    <property type="entry name" value="ALPHA-L-RHAMNOSIDASE C-TERMINAL DOMAIN-CONTAINING PROTEIN"/>
    <property type="match status" value="1"/>
</dbReference>
<evidence type="ECO:0000259" key="5">
    <source>
        <dbReference type="Pfam" id="PF21557"/>
    </source>
</evidence>
<dbReference type="InterPro" id="IPR013737">
    <property type="entry name" value="Bac_rhamnosid_N"/>
</dbReference>
<proteinExistence type="predicted"/>
<dbReference type="Gene3D" id="2.60.120.260">
    <property type="entry name" value="Galactose-binding domain-like"/>
    <property type="match status" value="3"/>
</dbReference>
<dbReference type="Pfam" id="PF05592">
    <property type="entry name" value="Bac_rhamnosid"/>
    <property type="match status" value="1"/>
</dbReference>
<feature type="domain" description="Alpha-L-rhamnosidase concanavalin-like" evidence="1">
    <location>
        <begin position="429"/>
        <end position="508"/>
    </location>
</feature>
<sequence length="951" mass="110294">MNWKAKWIWDSEEEHPRNWWLAFRKKFISPDDFDEALLNITADSRYVVYVNGRRVGSGPVRSWPFEQSYDSWSVKDYLATDNVIAVLVTHYGISTFQYIEGRGGLIAQLDFYKNGKIIDSLCTDKSWKNKLHSGYIRSSVRISCQQAWAEIYDARKFDERWVEVDFDDSSWNNSIEIGSYGMKPWEKLVPRDIPHLAEEPIYPKRVISLKEVSPVKTHISIDIRPNFYPQEYDANPKRHLGYIATIINAPKAMRGKIVFPFGRWVSAYGRFRINDQLYQVDRANSVEVNLNAGENFFLMDVSGSYHELFVHLAFDFEERLSFKAPLLGSEYKFITIGPFDKKTVLLPGYSRDDALKEVPEYRKVWRVSSAEELTSYSKWIKPVLPEHTCTENVFTLSTVKNTLKTFKVPDSYQNLVMANDAYTKISASKNDQEIIVDFGRELSGYLEFDLDAPPGAILDFYFFESMHDGTIEDTNGLNNTLRYITKQGRQSYRSFVRRGFRYIMLTIRNLKSLVKFYSLKAYLSTFPVAEMGTFQCSDYLLNRIWEISRDTERLCMEDTYVDCPAYEQTFWVGDARNESLINYYTFGAYQLSRRCLNLVIGSMRRSILPESQVPSGWQNILTAWTLLWIIACKEYYEFTADKEFLNQIYPALIQTTKNFEKFINKDGLLEITAWNMLDWAPMDTPNSGVVTHQNALLVKALGDVAYLANLLGRDEDKSYLLNFANTLKEAINKHLWSEEKRAYIDSIHSDGKPSETVSQQTNIIVYLCDCAEGERKKILESYLLNPPDHFVKIGSPFMSFFRFEALVKLNRIDKVLEEIRENWGTMLKYGATTCWETFIGFQKDRLTRSHCHAWSSAPGYFLGAYVFGIRPLEPGFKKILIQPRLCGLRWARGSVPSPFGKIEVSYEDKDDCFDVFIDIPQESKAELIFPEDIKKRIKVNGQYIPGTRKKI</sequence>